<reference evidence="6 7" key="1">
    <citation type="journal article" date="2017" name="Curr. Biol.">
        <title>Genome architecture and evolution of a unichromosomal asexual nematode.</title>
        <authorList>
            <person name="Fradin H."/>
            <person name="Zegar C."/>
            <person name="Gutwein M."/>
            <person name="Lucas J."/>
            <person name="Kovtun M."/>
            <person name="Corcoran D."/>
            <person name="Baugh L.R."/>
            <person name="Kiontke K."/>
            <person name="Gunsalus K."/>
            <person name="Fitch D.H."/>
            <person name="Piano F."/>
        </authorList>
    </citation>
    <scope>NUCLEOTIDE SEQUENCE [LARGE SCALE GENOMIC DNA]</scope>
    <source>
        <strain evidence="6">PF1309</strain>
    </source>
</reference>
<dbReference type="GO" id="GO:0032039">
    <property type="term" value="C:integrator complex"/>
    <property type="evidence" value="ECO:0007669"/>
    <property type="project" value="InterPro"/>
</dbReference>
<evidence type="ECO:0000313" key="6">
    <source>
        <dbReference type="EMBL" id="PAV60813.1"/>
    </source>
</evidence>
<dbReference type="GO" id="GO:0034472">
    <property type="term" value="P:snRNA 3'-end processing"/>
    <property type="evidence" value="ECO:0007669"/>
    <property type="project" value="TreeGrafter"/>
</dbReference>
<dbReference type="PANTHER" id="PTHR13322">
    <property type="entry name" value="C1ORF73 PROTEIN"/>
    <property type="match status" value="1"/>
</dbReference>
<dbReference type="InterPro" id="IPR056516">
    <property type="entry name" value="INTS7_N"/>
</dbReference>
<dbReference type="Proteomes" id="UP000218231">
    <property type="component" value="Unassembled WGS sequence"/>
</dbReference>
<dbReference type="STRING" id="2018661.A0A2A2JGF6"/>
<dbReference type="InterPro" id="IPR033060">
    <property type="entry name" value="INTS7"/>
</dbReference>
<protein>
    <recommendedName>
        <fullName evidence="2">Integrator complex subunit 7</fullName>
    </recommendedName>
</protein>
<keyword evidence="7" id="KW-1185">Reference proteome</keyword>
<feature type="coiled-coil region" evidence="3">
    <location>
        <begin position="525"/>
        <end position="552"/>
    </location>
</feature>
<feature type="domain" description="Integrator complex subunit 7 N-terminal" evidence="5">
    <location>
        <begin position="11"/>
        <end position="491"/>
    </location>
</feature>
<organism evidence="6 7">
    <name type="scientific">Diploscapter pachys</name>
    <dbReference type="NCBI Taxonomy" id="2018661"/>
    <lineage>
        <taxon>Eukaryota</taxon>
        <taxon>Metazoa</taxon>
        <taxon>Ecdysozoa</taxon>
        <taxon>Nematoda</taxon>
        <taxon>Chromadorea</taxon>
        <taxon>Rhabditida</taxon>
        <taxon>Rhabditina</taxon>
        <taxon>Rhabditomorpha</taxon>
        <taxon>Rhabditoidea</taxon>
        <taxon>Rhabditidae</taxon>
        <taxon>Diploscapter</taxon>
    </lineage>
</organism>
<dbReference type="SUPFAM" id="SSF48371">
    <property type="entry name" value="ARM repeat"/>
    <property type="match status" value="1"/>
</dbReference>
<dbReference type="InterPro" id="IPR016024">
    <property type="entry name" value="ARM-type_fold"/>
</dbReference>
<dbReference type="EMBL" id="LIAE01010450">
    <property type="protein sequence ID" value="PAV60813.1"/>
    <property type="molecule type" value="Genomic_DNA"/>
</dbReference>
<feature type="domain" description="Integrator complex subunit 7 C-terminal" evidence="4">
    <location>
        <begin position="734"/>
        <end position="834"/>
    </location>
</feature>
<dbReference type="AlphaFoldDB" id="A0A2A2JGF6"/>
<dbReference type="Gene3D" id="1.25.10.10">
    <property type="entry name" value="Leucine-rich Repeat Variant"/>
    <property type="match status" value="1"/>
</dbReference>
<dbReference type="InterPro" id="IPR011989">
    <property type="entry name" value="ARM-like"/>
</dbReference>
<dbReference type="PANTHER" id="PTHR13322:SF2">
    <property type="entry name" value="INTEGRATOR COMPLEX SUBUNIT 7"/>
    <property type="match status" value="1"/>
</dbReference>
<evidence type="ECO:0000313" key="7">
    <source>
        <dbReference type="Proteomes" id="UP000218231"/>
    </source>
</evidence>
<gene>
    <name evidence="6" type="ORF">WR25_14803</name>
</gene>
<dbReference type="OrthoDB" id="1921953at2759"/>
<evidence type="ECO:0000259" key="5">
    <source>
        <dbReference type="Pfam" id="PF24436"/>
    </source>
</evidence>
<proteinExistence type="inferred from homology"/>
<keyword evidence="3" id="KW-0175">Coiled coil</keyword>
<accession>A0A2A2JGF6</accession>
<comment type="caution">
    <text evidence="6">The sequence shown here is derived from an EMBL/GenBank/DDBJ whole genome shotgun (WGS) entry which is preliminary data.</text>
</comment>
<sequence length="850" mass="95334">MEDSLTTNVHLQNFDKGLKARSLGEQLATLSLTASLLEDHPIPMFVNAVVMRLAEAFRDGSNALRQQVVRAITECCAQLSLVFSGSEILKRVIHVSHSNDPDARRLTLEMLRGLAPIVSEDKRAHHLILQSLNSSYEPEFRSAARAMAGFTAISSEFSETVMPAVSTLLLSPSNSYQRKAELINIFAAMKASMGTVQKVFSLAQMMLDTCENPWLVTLIIQSTTALAEATRYTVPQQISILLSACQSKSIDTWVPCLQNLQVLTKHAHLWTDEQIKTLFQLQSHFENGSDSVHATFLDILISFSRHARPVQLTYIADNLEQFGGQCSLTSTADRIRFLELCCLIFIAHPSKMTLPSHITMGYVGVLDAEYSTCMAKRLMRSIYLFLTHPSAPPEDVTTLLTSLISLDPSFPHLPLLIEMFAALVNQLPSTSQSLQEWAQYILQEKYKSRHHSALCFIILAPFAPIPSPLPFCPANGYNSYSIARTALRNGHWRNVAKKYLANISLNKLSIECRAWVEGLHCLAASQIEQFTVEELQNQIEQLENAHSVFQKTAGSQPHSPFFFPMRLVDCLLQQSLGYETILSGFNTVMWYVDEQASTIQIKQILHDSEQYLSRSNQIWADLCNSAFGSDAASLHWMSLQHAASSLILNFIKNWMGKISTSSSLSSLVPTKENVAAQQLRSLIAWIKPQLDAICAGPMNEANVRRSIDILNRLATHPICLPKWFFQQKRVVEIKLFVSKISASGDLQVPSSAQPMPLQVDGSIHVADSAIQIHSLIITAKIQPMRHNEERTYQQRTVEPTERNLFSAQFMFQFKQSCYVELSVEFIDESGRRKWKSPSTLSFRVPIGNEL</sequence>
<evidence type="ECO:0000259" key="4">
    <source>
        <dbReference type="Pfam" id="PF22965"/>
    </source>
</evidence>
<comment type="similarity">
    <text evidence="1">Belongs to the Integrator subunit 7 family.</text>
</comment>
<evidence type="ECO:0000256" key="1">
    <source>
        <dbReference type="ARBA" id="ARBA00008565"/>
    </source>
</evidence>
<evidence type="ECO:0000256" key="2">
    <source>
        <dbReference type="ARBA" id="ARBA00015336"/>
    </source>
</evidence>
<dbReference type="Pfam" id="PF22965">
    <property type="entry name" value="INTS7_C"/>
    <property type="match status" value="1"/>
</dbReference>
<name>A0A2A2JGF6_9BILA</name>
<evidence type="ECO:0000256" key="3">
    <source>
        <dbReference type="SAM" id="Coils"/>
    </source>
</evidence>
<dbReference type="Pfam" id="PF24436">
    <property type="entry name" value="INTS7_N"/>
    <property type="match status" value="1"/>
</dbReference>
<dbReference type="InterPro" id="IPR054519">
    <property type="entry name" value="INTS7_C"/>
</dbReference>